<name>A0A923N5R6_9BACT</name>
<proteinExistence type="predicted"/>
<dbReference type="PANTHER" id="PTHR39162">
    <property type="entry name" value="GLL3345 PROTEIN"/>
    <property type="match status" value="1"/>
</dbReference>
<dbReference type="Proteomes" id="UP000603640">
    <property type="component" value="Unassembled WGS sequence"/>
</dbReference>
<evidence type="ECO:0000313" key="1">
    <source>
        <dbReference type="EMBL" id="MBC5991981.1"/>
    </source>
</evidence>
<accession>A0A923N5R6</accession>
<dbReference type="AlphaFoldDB" id="A0A923N5R6"/>
<dbReference type="PANTHER" id="PTHR39162:SF1">
    <property type="entry name" value="SPORULATION PROTEIN YTFJ"/>
    <property type="match status" value="1"/>
</dbReference>
<evidence type="ECO:0000313" key="2">
    <source>
        <dbReference type="Proteomes" id="UP000603640"/>
    </source>
</evidence>
<dbReference type="EMBL" id="JACRVF010000001">
    <property type="protein sequence ID" value="MBC5991981.1"/>
    <property type="molecule type" value="Genomic_DNA"/>
</dbReference>
<dbReference type="InterPro" id="IPR014229">
    <property type="entry name" value="Spore_YtfJ"/>
</dbReference>
<gene>
    <name evidence="1" type="ORF">H8S84_03930</name>
</gene>
<dbReference type="RefSeq" id="WP_187065950.1">
    <property type="nucleotide sequence ID" value="NZ_JACRVF010000001.1"/>
</dbReference>
<protein>
    <recommendedName>
        <fullName evidence="3">Sporulation protein YtfJ</fullName>
    </recommendedName>
</protein>
<dbReference type="Pfam" id="PF09579">
    <property type="entry name" value="Spore_YtfJ"/>
    <property type="match status" value="1"/>
</dbReference>
<organism evidence="1 2">
    <name type="scientific">Pontibacter cellulosilyticus</name>
    <dbReference type="NCBI Taxonomy" id="1720253"/>
    <lineage>
        <taxon>Bacteria</taxon>
        <taxon>Pseudomonadati</taxon>
        <taxon>Bacteroidota</taxon>
        <taxon>Cytophagia</taxon>
        <taxon>Cytophagales</taxon>
        <taxon>Hymenobacteraceae</taxon>
        <taxon>Pontibacter</taxon>
    </lineage>
</organism>
<reference evidence="1" key="1">
    <citation type="submission" date="2020-08" db="EMBL/GenBank/DDBJ databases">
        <title>Pontibacter sp. SD6 16S ribosomal RNA gene Genome sequencing and assembly.</title>
        <authorList>
            <person name="Kang M."/>
        </authorList>
    </citation>
    <scope>NUCLEOTIDE SEQUENCE</scope>
    <source>
        <strain evidence="1">SD6</strain>
    </source>
</reference>
<keyword evidence="2" id="KW-1185">Reference proteome</keyword>
<sequence>MNQDKEKDTTSNTSVAERLAEKIGISANASHIYGDPVERHGTTVIPVAKAAYGFGGGNGNEGSGGGGGMSLTPVGYIEIKEGTTRFRSIRDPQTTMKIVAIGSLFSFLIAKSITSLFTQDNDYKGKKKNKKKKKKK</sequence>
<evidence type="ECO:0008006" key="3">
    <source>
        <dbReference type="Google" id="ProtNLM"/>
    </source>
</evidence>
<comment type="caution">
    <text evidence="1">The sequence shown here is derived from an EMBL/GenBank/DDBJ whole genome shotgun (WGS) entry which is preliminary data.</text>
</comment>